<evidence type="ECO:0000313" key="2">
    <source>
        <dbReference type="Proteomes" id="UP000237194"/>
    </source>
</evidence>
<sequence>MKKLVPDPPRQDFTQLPSFSLHPNVTTSEILAHASELLRGVAETIEQHRRVHPYHAGLNMLANAAHTADASRVLIDYAVTCLPTKPEEC</sequence>
<organism evidence="1 2">
    <name type="scientific">Pseudomonas putida</name>
    <name type="common">Arthrobacter siderocapsulatus</name>
    <dbReference type="NCBI Taxonomy" id="303"/>
    <lineage>
        <taxon>Bacteria</taxon>
        <taxon>Pseudomonadati</taxon>
        <taxon>Pseudomonadota</taxon>
        <taxon>Gammaproteobacteria</taxon>
        <taxon>Pseudomonadales</taxon>
        <taxon>Pseudomonadaceae</taxon>
        <taxon>Pseudomonas</taxon>
    </lineage>
</organism>
<evidence type="ECO:0000313" key="1">
    <source>
        <dbReference type="EMBL" id="POF86744.1"/>
    </source>
</evidence>
<comment type="caution">
    <text evidence="1">The sequence shown here is derived from an EMBL/GenBank/DDBJ whole genome shotgun (WGS) entry which is preliminary data.</text>
</comment>
<dbReference type="AlphaFoldDB" id="A0A2S3W711"/>
<gene>
    <name evidence="1" type="ORF">BGP80_01820</name>
</gene>
<name>A0A2S3W711_PSEPU</name>
<reference evidence="1 2" key="1">
    <citation type="submission" date="2016-08" db="EMBL/GenBank/DDBJ databases">
        <authorList>
            <person name="Seilhamer J.J."/>
        </authorList>
    </citation>
    <scope>NUCLEOTIDE SEQUENCE [LARGE SCALE GENOMIC DNA]</scope>
    <source>
        <strain evidence="1 2">KT-27</strain>
    </source>
</reference>
<accession>A0A2S3W711</accession>
<dbReference type="EMBL" id="MIND01000018">
    <property type="protein sequence ID" value="POF86744.1"/>
    <property type="molecule type" value="Genomic_DNA"/>
</dbReference>
<proteinExistence type="predicted"/>
<dbReference type="Proteomes" id="UP000237194">
    <property type="component" value="Unassembled WGS sequence"/>
</dbReference>
<reference evidence="1 2" key="2">
    <citation type="submission" date="2018-03" db="EMBL/GenBank/DDBJ databases">
        <title>Draft genome of Pseudomonas putida strain KT-27.</title>
        <authorList>
            <person name="Yoshizawa S."/>
            <person name="Khan N.H."/>
            <person name="Nishimura M."/>
            <person name="Chiura H.X."/>
            <person name="Ogura Y."/>
            <person name="Hayashi T."/>
            <person name="Kogure K."/>
        </authorList>
    </citation>
    <scope>NUCLEOTIDE SEQUENCE [LARGE SCALE GENOMIC DNA]</scope>
    <source>
        <strain evidence="1 2">KT-27</strain>
    </source>
</reference>
<evidence type="ECO:0008006" key="3">
    <source>
        <dbReference type="Google" id="ProtNLM"/>
    </source>
</evidence>
<dbReference type="RefSeq" id="WP_103435297.1">
    <property type="nucleotide sequence ID" value="NZ_MIND01000018.1"/>
</dbReference>
<protein>
    <recommendedName>
        <fullName evidence="3">DUF3077 domain-containing protein</fullName>
    </recommendedName>
</protein>